<feature type="transmembrane region" description="Helical" evidence="5">
    <location>
        <begin position="53"/>
        <end position="77"/>
    </location>
</feature>
<dbReference type="EMBL" id="JACRTG010000022">
    <property type="protein sequence ID" value="MBC8588552.1"/>
    <property type="molecule type" value="Genomic_DNA"/>
</dbReference>
<dbReference type="AlphaFoldDB" id="A0A926IFI9"/>
<feature type="transmembrane region" description="Helical" evidence="5">
    <location>
        <begin position="292"/>
        <end position="320"/>
    </location>
</feature>
<dbReference type="RefSeq" id="WP_262430009.1">
    <property type="nucleotide sequence ID" value="NZ_JACRTG010000022.1"/>
</dbReference>
<keyword evidence="7" id="KW-1185">Reference proteome</keyword>
<feature type="transmembrane region" description="Helical" evidence="5">
    <location>
        <begin position="136"/>
        <end position="156"/>
    </location>
</feature>
<evidence type="ECO:0000256" key="4">
    <source>
        <dbReference type="ARBA" id="ARBA00023136"/>
    </source>
</evidence>
<reference evidence="6" key="1">
    <citation type="submission" date="2020-08" db="EMBL/GenBank/DDBJ databases">
        <title>Genome public.</title>
        <authorList>
            <person name="Liu C."/>
            <person name="Sun Q."/>
        </authorList>
    </citation>
    <scope>NUCLEOTIDE SEQUENCE</scope>
    <source>
        <strain evidence="6">BX21</strain>
    </source>
</reference>
<feature type="transmembrane region" description="Helical" evidence="5">
    <location>
        <begin position="21"/>
        <end position="41"/>
    </location>
</feature>
<dbReference type="GO" id="GO:0015179">
    <property type="term" value="F:L-amino acid transmembrane transporter activity"/>
    <property type="evidence" value="ECO:0007669"/>
    <property type="project" value="TreeGrafter"/>
</dbReference>
<dbReference type="Pfam" id="PF13520">
    <property type="entry name" value="AA_permease_2"/>
    <property type="match status" value="1"/>
</dbReference>
<dbReference type="InterPro" id="IPR002293">
    <property type="entry name" value="AA/rel_permease1"/>
</dbReference>
<dbReference type="Gene3D" id="1.20.1740.10">
    <property type="entry name" value="Amino acid/polyamine transporter I"/>
    <property type="match status" value="1"/>
</dbReference>
<feature type="transmembrane region" description="Helical" evidence="5">
    <location>
        <begin position="246"/>
        <end position="268"/>
    </location>
</feature>
<dbReference type="PANTHER" id="PTHR11785">
    <property type="entry name" value="AMINO ACID TRANSPORTER"/>
    <property type="match status" value="1"/>
</dbReference>
<sequence length="462" mass="49706">MNPKENLETAAKETGFKSEIGVFDGVSIIGGIMIGSGIFYLGSYVLERTQMSMGLSLLCWIIGGIVSLLGGLCFAELGASCPKSGGLVVYLDEAYHPIVGYMFGFTSWLLSGAGSISAVAIALPTALRGYFSLSDFAIKVIAIALIVGLTAYNSLGIKQGKILQNISMIAKLIPIFLIIFGALLFGKESPDLSFIPAGSGNVSFSEIIGMIAFATVATLWAYEGWTNLNSLAEEMKDPAKNLPKALLIGIGAITLIYTLFNFAIYKVIPHEQIVNMIEGGNLYLGTEAAKSIFGSIGGSLVLTTMIIAMFSSLNGMIIAFPRNYYAMAKEGHFFKSYGQLHPKYNVPTTSLIGQAVIAIVLVLLRNLDQLTSLVVFTGMLFNVLGVVAVIVYRKKFPNLERPYKAWGYPVTVIICIALFTGLMINSLMEDPITALIGLVVPAIGVVVYFIFDRKLKAEKNAL</sequence>
<accession>A0A926IFI9</accession>
<organism evidence="6 7">
    <name type="scientific">Paratissierella segnis</name>
    <dbReference type="NCBI Taxonomy" id="2763679"/>
    <lineage>
        <taxon>Bacteria</taxon>
        <taxon>Bacillati</taxon>
        <taxon>Bacillota</taxon>
        <taxon>Tissierellia</taxon>
        <taxon>Tissierellales</taxon>
        <taxon>Tissierellaceae</taxon>
        <taxon>Paratissierella</taxon>
    </lineage>
</organism>
<dbReference type="InterPro" id="IPR050598">
    <property type="entry name" value="AminoAcid_Transporter"/>
</dbReference>
<feature type="transmembrane region" description="Helical" evidence="5">
    <location>
        <begin position="344"/>
        <end position="364"/>
    </location>
</feature>
<evidence type="ECO:0000256" key="3">
    <source>
        <dbReference type="ARBA" id="ARBA00022989"/>
    </source>
</evidence>
<feature type="transmembrane region" description="Helical" evidence="5">
    <location>
        <begin position="98"/>
        <end position="124"/>
    </location>
</feature>
<evidence type="ECO:0000256" key="1">
    <source>
        <dbReference type="ARBA" id="ARBA00004141"/>
    </source>
</evidence>
<feature type="transmembrane region" description="Helical" evidence="5">
    <location>
        <begin position="432"/>
        <end position="451"/>
    </location>
</feature>
<evidence type="ECO:0000256" key="2">
    <source>
        <dbReference type="ARBA" id="ARBA00022692"/>
    </source>
</evidence>
<feature type="transmembrane region" description="Helical" evidence="5">
    <location>
        <begin position="207"/>
        <end position="225"/>
    </location>
</feature>
<dbReference type="Proteomes" id="UP000601171">
    <property type="component" value="Unassembled WGS sequence"/>
</dbReference>
<feature type="transmembrane region" description="Helical" evidence="5">
    <location>
        <begin position="168"/>
        <end position="187"/>
    </location>
</feature>
<protein>
    <submittedName>
        <fullName evidence="6">Amino acid permease</fullName>
    </submittedName>
</protein>
<keyword evidence="2 5" id="KW-0812">Transmembrane</keyword>
<evidence type="ECO:0000313" key="7">
    <source>
        <dbReference type="Proteomes" id="UP000601171"/>
    </source>
</evidence>
<comment type="subcellular location">
    <subcellularLocation>
        <location evidence="1">Membrane</location>
        <topology evidence="1">Multi-pass membrane protein</topology>
    </subcellularLocation>
</comment>
<keyword evidence="4 5" id="KW-0472">Membrane</keyword>
<comment type="caution">
    <text evidence="6">The sequence shown here is derived from an EMBL/GenBank/DDBJ whole genome shotgun (WGS) entry which is preliminary data.</text>
</comment>
<dbReference type="PANTHER" id="PTHR11785:SF512">
    <property type="entry name" value="SOBREMESA, ISOFORM B"/>
    <property type="match status" value="1"/>
</dbReference>
<proteinExistence type="predicted"/>
<dbReference type="GO" id="GO:0016020">
    <property type="term" value="C:membrane"/>
    <property type="evidence" value="ECO:0007669"/>
    <property type="project" value="UniProtKB-SubCell"/>
</dbReference>
<feature type="transmembrane region" description="Helical" evidence="5">
    <location>
        <begin position="370"/>
        <end position="393"/>
    </location>
</feature>
<dbReference type="PIRSF" id="PIRSF006060">
    <property type="entry name" value="AA_transporter"/>
    <property type="match status" value="1"/>
</dbReference>
<evidence type="ECO:0000313" key="6">
    <source>
        <dbReference type="EMBL" id="MBC8588552.1"/>
    </source>
</evidence>
<evidence type="ECO:0000256" key="5">
    <source>
        <dbReference type="SAM" id="Phobius"/>
    </source>
</evidence>
<name>A0A926IFI9_9FIRM</name>
<feature type="transmembrane region" description="Helical" evidence="5">
    <location>
        <begin position="405"/>
        <end position="426"/>
    </location>
</feature>
<keyword evidence="3 5" id="KW-1133">Transmembrane helix</keyword>
<gene>
    <name evidence="6" type="ORF">H8707_09955</name>
</gene>